<protein>
    <recommendedName>
        <fullName evidence="13 14">Cardiolipin synthase</fullName>
        <shortName evidence="13">CL synthase</shortName>
        <ecNumber evidence="13 14">2.7.8.-</ecNumber>
    </recommendedName>
</protein>
<dbReference type="AlphaFoldDB" id="A0A2V5JYB4"/>
<dbReference type="InterPro" id="IPR025202">
    <property type="entry name" value="PLD-like_dom"/>
</dbReference>
<evidence type="ECO:0000256" key="6">
    <source>
        <dbReference type="ARBA" id="ARBA00022737"/>
    </source>
</evidence>
<dbReference type="FunFam" id="3.30.870.10:FF:000014">
    <property type="entry name" value="Cardiolipin synthase"/>
    <property type="match status" value="1"/>
</dbReference>
<feature type="transmembrane region" description="Helical" evidence="13">
    <location>
        <begin position="7"/>
        <end position="25"/>
    </location>
</feature>
<dbReference type="FunFam" id="3.30.870.10:FF:000021">
    <property type="entry name" value="Cardiolipin synthase"/>
    <property type="match status" value="1"/>
</dbReference>
<feature type="active site" evidence="13">
    <location>
        <position position="222"/>
    </location>
</feature>
<dbReference type="PANTHER" id="PTHR21248">
    <property type="entry name" value="CARDIOLIPIN SYNTHASE"/>
    <property type="match status" value="1"/>
</dbReference>
<keyword evidence="4 13" id="KW-0808">Transferase</keyword>
<dbReference type="GO" id="GO:0032049">
    <property type="term" value="P:cardiolipin biosynthetic process"/>
    <property type="evidence" value="ECO:0007669"/>
    <property type="project" value="UniProtKB-UniRule"/>
</dbReference>
<dbReference type="InterPro" id="IPR001736">
    <property type="entry name" value="PLipase_D/transphosphatidylase"/>
</dbReference>
<dbReference type="Proteomes" id="UP000247476">
    <property type="component" value="Unassembled WGS sequence"/>
</dbReference>
<dbReference type="SUPFAM" id="SSF56024">
    <property type="entry name" value="Phospholipase D/nuclease"/>
    <property type="match status" value="2"/>
</dbReference>
<comment type="similarity">
    <text evidence="13">Belongs to the phospholipase D family. Cardiolipin synthase subfamily.</text>
</comment>
<feature type="active site" evidence="13">
    <location>
        <position position="398"/>
    </location>
</feature>
<evidence type="ECO:0000256" key="5">
    <source>
        <dbReference type="ARBA" id="ARBA00022692"/>
    </source>
</evidence>
<feature type="active site" evidence="13">
    <location>
        <position position="400"/>
    </location>
</feature>
<organism evidence="16 17">
    <name type="scientific">Paenibacillus flagellatus</name>
    <dbReference type="NCBI Taxonomy" id="2211139"/>
    <lineage>
        <taxon>Bacteria</taxon>
        <taxon>Bacillati</taxon>
        <taxon>Bacillota</taxon>
        <taxon>Bacilli</taxon>
        <taxon>Bacillales</taxon>
        <taxon>Paenibacillaceae</taxon>
        <taxon>Paenibacillus</taxon>
    </lineage>
</organism>
<dbReference type="InterPro" id="IPR022924">
    <property type="entry name" value="Cardiolipin_synthase"/>
</dbReference>
<feature type="domain" description="PLD phosphodiesterase" evidence="15">
    <location>
        <begin position="215"/>
        <end position="242"/>
    </location>
</feature>
<keyword evidence="11 13" id="KW-1208">Phospholipid metabolism</keyword>
<comment type="subcellular location">
    <subcellularLocation>
        <location evidence="1 13">Cell membrane</location>
        <topology evidence="1 13">Multi-pass membrane protein</topology>
    </subcellularLocation>
</comment>
<name>A0A2V5JYB4_9BACL</name>
<dbReference type="PROSITE" id="PS50035">
    <property type="entry name" value="PLD"/>
    <property type="match status" value="2"/>
</dbReference>
<dbReference type="InterPro" id="IPR027379">
    <property type="entry name" value="CLS_N"/>
</dbReference>
<comment type="function">
    <text evidence="12 13">Catalyzes the reversible phosphatidyl group transfer from one phosphatidylglycerol molecule to another to form cardiolipin (CL) (diphosphatidylglycerol) and glycerol.</text>
</comment>
<keyword evidence="6" id="KW-0677">Repeat</keyword>
<dbReference type="EC" id="2.7.8.-" evidence="13 14"/>
<evidence type="ECO:0000259" key="15">
    <source>
        <dbReference type="PROSITE" id="PS50035"/>
    </source>
</evidence>
<dbReference type="PANTHER" id="PTHR21248:SF22">
    <property type="entry name" value="PHOSPHOLIPASE D"/>
    <property type="match status" value="1"/>
</dbReference>
<feature type="active site" evidence="13">
    <location>
        <position position="227"/>
    </location>
</feature>
<evidence type="ECO:0000256" key="11">
    <source>
        <dbReference type="ARBA" id="ARBA00023264"/>
    </source>
</evidence>
<evidence type="ECO:0000256" key="3">
    <source>
        <dbReference type="ARBA" id="ARBA00022516"/>
    </source>
</evidence>
<comment type="caution">
    <text evidence="16">The sequence shown here is derived from an EMBL/GenBank/DDBJ whole genome shotgun (WGS) entry which is preliminary data.</text>
</comment>
<accession>A0A2V5JYB4</accession>
<reference evidence="16 17" key="1">
    <citation type="submission" date="2018-05" db="EMBL/GenBank/DDBJ databases">
        <title>Paenibacillus flagellatus sp. nov., isolated from selenium mineral soil.</title>
        <authorList>
            <person name="Dai X."/>
        </authorList>
    </citation>
    <scope>NUCLEOTIDE SEQUENCE [LARGE SCALE GENOMIC DNA]</scope>
    <source>
        <strain evidence="16 17">DXL2</strain>
    </source>
</reference>
<gene>
    <name evidence="16" type="primary">cls</name>
    <name evidence="16" type="ORF">DLM86_23135</name>
</gene>
<dbReference type="RefSeq" id="WP_110842444.1">
    <property type="nucleotide sequence ID" value="NZ_QJVJ01000011.1"/>
</dbReference>
<keyword evidence="17" id="KW-1185">Reference proteome</keyword>
<keyword evidence="3 13" id="KW-0444">Lipid biosynthesis</keyword>
<keyword evidence="10 13" id="KW-0594">Phospholipid biosynthesis</keyword>
<dbReference type="GO" id="GO:0005886">
    <property type="term" value="C:plasma membrane"/>
    <property type="evidence" value="ECO:0007669"/>
    <property type="project" value="UniProtKB-SubCell"/>
</dbReference>
<dbReference type="Gene3D" id="3.30.870.10">
    <property type="entry name" value="Endonuclease Chain A"/>
    <property type="match status" value="2"/>
</dbReference>
<proteinExistence type="inferred from homology"/>
<evidence type="ECO:0000256" key="8">
    <source>
        <dbReference type="ARBA" id="ARBA00023098"/>
    </source>
</evidence>
<dbReference type="CDD" id="cd09112">
    <property type="entry name" value="PLDc_CLS_2"/>
    <property type="match status" value="1"/>
</dbReference>
<evidence type="ECO:0000256" key="12">
    <source>
        <dbReference type="ARBA" id="ARBA00057569"/>
    </source>
</evidence>
<evidence type="ECO:0000256" key="2">
    <source>
        <dbReference type="ARBA" id="ARBA00022475"/>
    </source>
</evidence>
<comment type="catalytic activity">
    <reaction evidence="13">
        <text>2 a 1,2-diacyl-sn-glycero-3-phospho-(1'-sn-glycerol) = a cardiolipin + glycerol</text>
        <dbReference type="Rhea" id="RHEA:31451"/>
        <dbReference type="ChEBI" id="CHEBI:17754"/>
        <dbReference type="ChEBI" id="CHEBI:62237"/>
        <dbReference type="ChEBI" id="CHEBI:64716"/>
    </reaction>
</comment>
<evidence type="ECO:0000313" key="17">
    <source>
        <dbReference type="Proteomes" id="UP000247476"/>
    </source>
</evidence>
<keyword evidence="2 13" id="KW-1003">Cell membrane</keyword>
<dbReference type="Pfam" id="PF13396">
    <property type="entry name" value="PLDc_N"/>
    <property type="match status" value="1"/>
</dbReference>
<dbReference type="Pfam" id="PF13091">
    <property type="entry name" value="PLDc_2"/>
    <property type="match status" value="2"/>
</dbReference>
<dbReference type="GO" id="GO:0008808">
    <property type="term" value="F:cardiolipin synthase activity"/>
    <property type="evidence" value="ECO:0007669"/>
    <property type="project" value="UniProtKB-UniRule"/>
</dbReference>
<evidence type="ECO:0000313" key="16">
    <source>
        <dbReference type="EMBL" id="PYI51818.1"/>
    </source>
</evidence>
<dbReference type="OrthoDB" id="9762009at2"/>
<evidence type="ECO:0000256" key="7">
    <source>
        <dbReference type="ARBA" id="ARBA00022989"/>
    </source>
</evidence>
<feature type="domain" description="PLD phosphodiesterase" evidence="15">
    <location>
        <begin position="393"/>
        <end position="420"/>
    </location>
</feature>
<keyword evidence="5 13" id="KW-0812">Transmembrane</keyword>
<evidence type="ECO:0000256" key="13">
    <source>
        <dbReference type="HAMAP-Rule" id="MF_01916"/>
    </source>
</evidence>
<keyword evidence="7 13" id="KW-1133">Transmembrane helix</keyword>
<dbReference type="InterPro" id="IPR030874">
    <property type="entry name" value="Cardiolipin_synth_Firmi"/>
</dbReference>
<dbReference type="CDD" id="cd09110">
    <property type="entry name" value="PLDc_CLS_1"/>
    <property type="match status" value="1"/>
</dbReference>
<evidence type="ECO:0000256" key="1">
    <source>
        <dbReference type="ARBA" id="ARBA00004651"/>
    </source>
</evidence>
<dbReference type="SMART" id="SM00155">
    <property type="entry name" value="PLDc"/>
    <property type="match status" value="2"/>
</dbReference>
<evidence type="ECO:0000256" key="14">
    <source>
        <dbReference type="NCBIfam" id="TIGR04265"/>
    </source>
</evidence>
<feature type="active site" evidence="13">
    <location>
        <position position="220"/>
    </location>
</feature>
<dbReference type="HAMAP" id="MF_01916">
    <property type="entry name" value="Cardiolipin_synth_Cls"/>
    <property type="match status" value="1"/>
</dbReference>
<dbReference type="EMBL" id="QJVJ01000011">
    <property type="protein sequence ID" value="PYI51818.1"/>
    <property type="molecule type" value="Genomic_DNA"/>
</dbReference>
<sequence>MDFTPNLYTILSVVNLLLAAAVIFLERRNVGVTWAWLMVLFFLPGAGFLLYLFLGQNLSRRKLYKIKAERREYVHALIESQKREIRRIHFHDPAMIHYQDMIYMNLSGGQSLYTQDNEVDIFTDGNSKFESLLRDIERARSHIHLMYYIVKDDGLGRRLVEALARKAKEGVQVRFLYDHIGSTGLSRRFFRPLTEAGGQTAAFFPSKIPYVNFRINFRNHRKLAIIDGSCGYIGGINVGDEYLGLDKRFGDWRDTHLKVKGSAVYQMQMQFVLDWNLASGTKMSDELAYFPGPIDHAGKVGMQIVSSGPTNDREQIKKVYIKMVHAAKQSVWIQSPYFVPDESLMTALKMAALSGVDVRLMLPAKPDHKLVYWASTSYLGELLAVGVKCYLYEKGFLHAKTIVVDGRVATVGTANIDLRSFKLNFEVNAVLYDTETAGKLQRIFLDDQEHCTQLTEDVYRERPLRNRFLESCARLLSPIL</sequence>
<dbReference type="NCBIfam" id="TIGR04265">
    <property type="entry name" value="bac_cardiolipin"/>
    <property type="match status" value="1"/>
</dbReference>
<evidence type="ECO:0000256" key="10">
    <source>
        <dbReference type="ARBA" id="ARBA00023209"/>
    </source>
</evidence>
<keyword evidence="8 13" id="KW-0443">Lipid metabolism</keyword>
<evidence type="ECO:0000256" key="4">
    <source>
        <dbReference type="ARBA" id="ARBA00022679"/>
    </source>
</evidence>
<feature type="transmembrane region" description="Helical" evidence="13">
    <location>
        <begin position="31"/>
        <end position="54"/>
    </location>
</feature>
<keyword evidence="9 13" id="KW-0472">Membrane</keyword>
<feature type="active site" evidence="13">
    <location>
        <position position="405"/>
    </location>
</feature>
<evidence type="ECO:0000256" key="9">
    <source>
        <dbReference type="ARBA" id="ARBA00023136"/>
    </source>
</evidence>